<evidence type="ECO:0000256" key="3">
    <source>
        <dbReference type="ARBA" id="ARBA00023098"/>
    </source>
</evidence>
<dbReference type="STRING" id="681398.PJIAN_478"/>
<keyword evidence="3" id="KW-0443">Lipid metabolism</keyword>
<dbReference type="EMBL" id="BDCR01000004">
    <property type="protein sequence ID" value="GAT63540.1"/>
    <property type="molecule type" value="Genomic_DNA"/>
</dbReference>
<organism evidence="4 5">
    <name type="scientific">Paludibacter jiangxiensis</name>
    <dbReference type="NCBI Taxonomy" id="681398"/>
    <lineage>
        <taxon>Bacteria</taxon>
        <taxon>Pseudomonadati</taxon>
        <taxon>Bacteroidota</taxon>
        <taxon>Bacteroidia</taxon>
        <taxon>Bacteroidales</taxon>
        <taxon>Paludibacteraceae</taxon>
        <taxon>Paludibacter</taxon>
    </lineage>
</organism>
<protein>
    <submittedName>
        <fullName evidence="4">Acyl carrier protein phosphodiesterase</fullName>
    </submittedName>
</protein>
<dbReference type="PANTHER" id="PTHR38764">
    <property type="entry name" value="ACYL CARRIER PROTEIN PHOSPHODIESTERASE"/>
    <property type="match status" value="1"/>
</dbReference>
<evidence type="ECO:0000313" key="5">
    <source>
        <dbReference type="Proteomes" id="UP000076586"/>
    </source>
</evidence>
<name>A0A161LS78_9BACT</name>
<dbReference type="PANTHER" id="PTHR38764:SF1">
    <property type="entry name" value="ACYL CARRIER PROTEIN PHOSPHODIESTERASE"/>
    <property type="match status" value="1"/>
</dbReference>
<dbReference type="GO" id="GO:0008770">
    <property type="term" value="F:[acyl-carrier-protein] phosphodiesterase activity"/>
    <property type="evidence" value="ECO:0007669"/>
    <property type="project" value="InterPro"/>
</dbReference>
<dbReference type="InterPro" id="IPR007431">
    <property type="entry name" value="ACP_PD"/>
</dbReference>
<dbReference type="GO" id="GO:0006633">
    <property type="term" value="P:fatty acid biosynthetic process"/>
    <property type="evidence" value="ECO:0007669"/>
    <property type="project" value="InterPro"/>
</dbReference>
<reference evidence="5" key="2">
    <citation type="journal article" date="2017" name="Genome Announc.">
        <title>Draft genome sequence of Paludibacter jiangxiensis NM7(T), a propionate-producing fermentative bacterium.</title>
        <authorList>
            <person name="Qiu Y.-L."/>
            <person name="Tourlousse D.M."/>
            <person name="Matsuura N."/>
            <person name="Ohashi A."/>
            <person name="Sekiguchi Y."/>
        </authorList>
    </citation>
    <scope>NUCLEOTIDE SEQUENCE [LARGE SCALE GENOMIC DNA]</scope>
    <source>
        <strain evidence="5">NM7</strain>
    </source>
</reference>
<comment type="caution">
    <text evidence="4">The sequence shown here is derived from an EMBL/GenBank/DDBJ whole genome shotgun (WGS) entry which is preliminary data.</text>
</comment>
<dbReference type="Proteomes" id="UP000076586">
    <property type="component" value="Unassembled WGS sequence"/>
</dbReference>
<evidence type="ECO:0000313" key="4">
    <source>
        <dbReference type="EMBL" id="GAT63540.1"/>
    </source>
</evidence>
<dbReference type="Pfam" id="PF04336">
    <property type="entry name" value="ACP_PD"/>
    <property type="match status" value="1"/>
</dbReference>
<keyword evidence="2" id="KW-0378">Hydrolase</keyword>
<gene>
    <name evidence="4" type="ORF">PJIAN_478</name>
</gene>
<keyword evidence="1" id="KW-0444">Lipid biosynthesis</keyword>
<accession>A0A161LS78</accession>
<evidence type="ECO:0000256" key="2">
    <source>
        <dbReference type="ARBA" id="ARBA00022801"/>
    </source>
</evidence>
<evidence type="ECO:0000256" key="1">
    <source>
        <dbReference type="ARBA" id="ARBA00022516"/>
    </source>
</evidence>
<dbReference type="AlphaFoldDB" id="A0A161LS78"/>
<reference evidence="5" key="1">
    <citation type="submission" date="2016-04" db="EMBL/GenBank/DDBJ databases">
        <title>Draft genome sequence of Paludibacter jiangxiensis strain NM7.</title>
        <authorList>
            <person name="Qiu Y."/>
            <person name="Matsuura N."/>
            <person name="Ohashi A."/>
            <person name="Tourlousse M.D."/>
            <person name="Sekiguchi Y."/>
        </authorList>
    </citation>
    <scope>NUCLEOTIDE SEQUENCE [LARGE SCALE GENOMIC DNA]</scope>
    <source>
        <strain evidence="5">NM7</strain>
    </source>
</reference>
<sequence>MNYLAHIYLSGDDRQCQVGNFIGDFVKGNRYEDYPEKIRQGILLHRQIDSFTDSHPLVLDTVAMLRPEFGRYSGIIADVFFDHLLASGFRHYSNGKSLRCVSVNFYYAMLRYYPYLPSRVKRFIWHFISTNRLMRYATYEGLNESFTIMSNYKIPALRPEETIAFLRQNHTELEERFAGFFPELEAFVENVEI</sequence>
<dbReference type="OrthoDB" id="8442777at2"/>
<keyword evidence="5" id="KW-1185">Reference proteome</keyword>
<dbReference type="RefSeq" id="WP_068704864.1">
    <property type="nucleotide sequence ID" value="NZ_BDCR01000004.1"/>
</dbReference>
<proteinExistence type="predicted"/>